<evidence type="ECO:0000256" key="1">
    <source>
        <dbReference type="ARBA" id="ARBA00009884"/>
    </source>
</evidence>
<dbReference type="AlphaFoldDB" id="A0A8J7NGU8"/>
<dbReference type="Proteomes" id="UP000736164">
    <property type="component" value="Unassembled WGS sequence"/>
</dbReference>
<dbReference type="GO" id="GO:0016192">
    <property type="term" value="P:vesicle-mediated transport"/>
    <property type="evidence" value="ECO:0007669"/>
    <property type="project" value="InterPro"/>
</dbReference>
<dbReference type="EMBL" id="JAAWVO010008273">
    <property type="protein sequence ID" value="MBN3312725.1"/>
    <property type="molecule type" value="Genomic_DNA"/>
</dbReference>
<dbReference type="SUPFAM" id="SSF56815">
    <property type="entry name" value="Sec1/munc18-like (SM) proteins"/>
    <property type="match status" value="1"/>
</dbReference>
<keyword evidence="2" id="KW-0813">Transport</keyword>
<dbReference type="GO" id="GO:0015031">
    <property type="term" value="P:protein transport"/>
    <property type="evidence" value="ECO:0007669"/>
    <property type="project" value="UniProtKB-KW"/>
</dbReference>
<feature type="non-terminal residue" evidence="3">
    <location>
        <position position="328"/>
    </location>
</feature>
<organism evidence="3 4">
    <name type="scientific">Atractosteus spatula</name>
    <name type="common">Alligator gar</name>
    <name type="synonym">Lepisosteus spatula</name>
    <dbReference type="NCBI Taxonomy" id="7917"/>
    <lineage>
        <taxon>Eukaryota</taxon>
        <taxon>Metazoa</taxon>
        <taxon>Chordata</taxon>
        <taxon>Craniata</taxon>
        <taxon>Vertebrata</taxon>
        <taxon>Euteleostomi</taxon>
        <taxon>Actinopterygii</taxon>
        <taxon>Neopterygii</taxon>
        <taxon>Holostei</taxon>
        <taxon>Semionotiformes</taxon>
        <taxon>Lepisosteidae</taxon>
        <taxon>Atractosteus</taxon>
    </lineage>
</organism>
<protein>
    <submittedName>
        <fullName evidence="3">SCFD2 protein</fullName>
    </submittedName>
</protein>
<dbReference type="InterPro" id="IPR001619">
    <property type="entry name" value="Sec1-like"/>
</dbReference>
<dbReference type="Pfam" id="PF00995">
    <property type="entry name" value="Sec1"/>
    <property type="match status" value="1"/>
</dbReference>
<dbReference type="PANTHER" id="PTHR11679">
    <property type="entry name" value="VESICLE PROTEIN SORTING-ASSOCIATED"/>
    <property type="match status" value="1"/>
</dbReference>
<gene>
    <name evidence="3" type="primary">Scfd2</name>
    <name evidence="3" type="ORF">GTO95_0016034</name>
</gene>
<evidence type="ECO:0000313" key="3">
    <source>
        <dbReference type="EMBL" id="MBN3312725.1"/>
    </source>
</evidence>
<dbReference type="InterPro" id="IPR036045">
    <property type="entry name" value="Sec1-like_sf"/>
</dbReference>
<evidence type="ECO:0000256" key="2">
    <source>
        <dbReference type="ARBA" id="ARBA00022927"/>
    </source>
</evidence>
<keyword evidence="2" id="KW-0653">Protein transport</keyword>
<feature type="non-terminal residue" evidence="3">
    <location>
        <position position="1"/>
    </location>
</feature>
<dbReference type="InterPro" id="IPR027482">
    <property type="entry name" value="Sec1-like_dom2"/>
</dbReference>
<comment type="caution">
    <text evidence="3">The sequence shown here is derived from an EMBL/GenBank/DDBJ whole genome shotgun (WGS) entry which is preliminary data.</text>
</comment>
<reference evidence="3" key="1">
    <citation type="journal article" date="2021" name="Cell">
        <title>Tracing the genetic footprints of vertebrate landing in non-teleost ray-finned fishes.</title>
        <authorList>
            <person name="Bi X."/>
            <person name="Wang K."/>
            <person name="Yang L."/>
            <person name="Pan H."/>
            <person name="Jiang H."/>
            <person name="Wei Q."/>
            <person name="Fang M."/>
            <person name="Yu H."/>
            <person name="Zhu C."/>
            <person name="Cai Y."/>
            <person name="He Y."/>
            <person name="Gan X."/>
            <person name="Zeng H."/>
            <person name="Yu D."/>
            <person name="Zhu Y."/>
            <person name="Jiang H."/>
            <person name="Qiu Q."/>
            <person name="Yang H."/>
            <person name="Zhang Y.E."/>
            <person name="Wang W."/>
            <person name="Zhu M."/>
            <person name="He S."/>
            <person name="Zhang G."/>
        </authorList>
    </citation>
    <scope>NUCLEOTIDE SEQUENCE</scope>
    <source>
        <strain evidence="3">Allg_001</strain>
    </source>
</reference>
<keyword evidence="4" id="KW-1185">Reference proteome</keyword>
<evidence type="ECO:0000313" key="4">
    <source>
        <dbReference type="Proteomes" id="UP000736164"/>
    </source>
</evidence>
<sequence>MEVRRHLVEAASKENLPIKMSLGRVTPEQLSAHIQLFRRSWKALRSHCGVLQLSLAAAQALRHPSLSEWDTLLALERLLLQALGDSDLAGVLRQILPLVKPHADRAESDQGPEELLALLVYVYSLAGDRSVSRELEEAERELAAALVRALLEEPELSPLIQKITRCCSASELTDDAARTAVGRVFEILRGLSRSRAHLRQLRSVHSPGDGVHQATYKPFLKQALEEIFHPDRQDSQDIEHMSSGLTDLLKTGFSMFMKVSRPHPSDHPQLILFMVGGITPSEVRLVKELVSSHKPGMQVTVLSTRLLKPADVPELLFATDRLHPDIGV</sequence>
<proteinExistence type="inferred from homology"/>
<name>A0A8J7NGU8_ATRSP</name>
<comment type="similarity">
    <text evidence="1">Belongs to the STXBP/unc-18/SEC1 family.</text>
</comment>
<dbReference type="Gene3D" id="3.40.50.1910">
    <property type="match status" value="1"/>
</dbReference>
<accession>A0A8J7NGU8</accession>